<reference evidence="2" key="1">
    <citation type="submission" date="2023-06" db="EMBL/GenBank/DDBJ databases">
        <authorList>
            <consortium name="Lawrence Berkeley National Laboratory"/>
            <person name="Ahrendt S."/>
            <person name="Sahu N."/>
            <person name="Indic B."/>
            <person name="Wong-Bajracharya J."/>
            <person name="Merenyi Z."/>
            <person name="Ke H.-M."/>
            <person name="Monk M."/>
            <person name="Kocsube S."/>
            <person name="Drula E."/>
            <person name="Lipzen A."/>
            <person name="Balint B."/>
            <person name="Henrissat B."/>
            <person name="Andreopoulos B."/>
            <person name="Martin F.M."/>
            <person name="Harder C.B."/>
            <person name="Rigling D."/>
            <person name="Ford K.L."/>
            <person name="Foster G.D."/>
            <person name="Pangilinan J."/>
            <person name="Papanicolaou A."/>
            <person name="Barry K."/>
            <person name="LaButti K."/>
            <person name="Viragh M."/>
            <person name="Koriabine M."/>
            <person name="Yan M."/>
            <person name="Riley R."/>
            <person name="Champramary S."/>
            <person name="Plett K.L."/>
            <person name="Tsai I.J."/>
            <person name="Slot J."/>
            <person name="Sipos G."/>
            <person name="Plett J."/>
            <person name="Nagy L.G."/>
            <person name="Grigoriev I.V."/>
        </authorList>
    </citation>
    <scope>NUCLEOTIDE SEQUENCE</scope>
    <source>
        <strain evidence="2">CCBAS 213</strain>
    </source>
</reference>
<gene>
    <name evidence="2" type="ORF">EV420DRAFT_713811</name>
</gene>
<evidence type="ECO:0000313" key="3">
    <source>
        <dbReference type="Proteomes" id="UP001175211"/>
    </source>
</evidence>
<comment type="caution">
    <text evidence="2">The sequence shown here is derived from an EMBL/GenBank/DDBJ whole genome shotgun (WGS) entry which is preliminary data.</text>
</comment>
<protein>
    <submittedName>
        <fullName evidence="2">Uncharacterized protein</fullName>
    </submittedName>
</protein>
<evidence type="ECO:0000313" key="2">
    <source>
        <dbReference type="EMBL" id="KAK0451359.1"/>
    </source>
</evidence>
<dbReference type="GeneID" id="85366737"/>
<feature type="compositionally biased region" description="Polar residues" evidence="1">
    <location>
        <begin position="128"/>
        <end position="155"/>
    </location>
</feature>
<dbReference type="EMBL" id="JAUEPS010000033">
    <property type="protein sequence ID" value="KAK0451359.1"/>
    <property type="molecule type" value="Genomic_DNA"/>
</dbReference>
<name>A0AA39K1D1_ARMTA</name>
<evidence type="ECO:0000256" key="1">
    <source>
        <dbReference type="SAM" id="MobiDB-lite"/>
    </source>
</evidence>
<proteinExistence type="predicted"/>
<organism evidence="2 3">
    <name type="scientific">Armillaria tabescens</name>
    <name type="common">Ringless honey mushroom</name>
    <name type="synonym">Agaricus tabescens</name>
    <dbReference type="NCBI Taxonomy" id="1929756"/>
    <lineage>
        <taxon>Eukaryota</taxon>
        <taxon>Fungi</taxon>
        <taxon>Dikarya</taxon>
        <taxon>Basidiomycota</taxon>
        <taxon>Agaricomycotina</taxon>
        <taxon>Agaricomycetes</taxon>
        <taxon>Agaricomycetidae</taxon>
        <taxon>Agaricales</taxon>
        <taxon>Marasmiineae</taxon>
        <taxon>Physalacriaceae</taxon>
        <taxon>Desarmillaria</taxon>
    </lineage>
</organism>
<dbReference type="Proteomes" id="UP001175211">
    <property type="component" value="Unassembled WGS sequence"/>
</dbReference>
<dbReference type="RefSeq" id="XP_060327696.1">
    <property type="nucleotide sequence ID" value="XM_060483189.1"/>
</dbReference>
<keyword evidence="3" id="KW-1185">Reference proteome</keyword>
<sequence length="342" mass="38106">MERTGQGRSNFLVSIVTTMSTYYASSTESASLELEAFVMLGQLELMMRGSRRPDTTDVDIKEINEAIKVYVEKRTELDSDRSLAQWHLVTDSQNAVIHTLQRLHNVRIVHGHALWDMPIMETVRESDASTNTKDVQSTALNGQQAPSAMPSNTLPQLMPEDPELSSSDLSSLTFSLPEGRKRMTEDDLWEKVLSYLPPLKQPSVEWLTKLRDLVADLDPANRDKAAAKLGPELWSQLVFLNVHRCRSRTLAKTKVLKTKISSWDLIPTEAEAPVSIEKFGWDEVGLILFTSVGRAATKFRVNGQTRKTASNVGSVVCKVGAARLAEMIISKRERSANEAPSP</sequence>
<feature type="region of interest" description="Disordered" evidence="1">
    <location>
        <begin position="126"/>
        <end position="171"/>
    </location>
</feature>
<accession>A0AA39K1D1</accession>
<dbReference type="AlphaFoldDB" id="A0AA39K1D1"/>